<reference evidence="1 2" key="1">
    <citation type="submission" date="2017-07" db="EMBL/GenBank/DDBJ databases">
        <title>blaIMP-27 on transferable plasmids in Proteus mirabilis and Providencia rettgeri.</title>
        <authorList>
            <person name="Potter R."/>
        </authorList>
    </citation>
    <scope>NUCLEOTIDE SEQUENCE [LARGE SCALE GENOMIC DNA]</scope>
    <source>
        <strain evidence="1 2">PR1</strain>
    </source>
</reference>
<comment type="caution">
    <text evidence="1">The sequence shown here is derived from an EMBL/GenBank/DDBJ whole genome shotgun (WGS) entry which is preliminary data.</text>
</comment>
<proteinExistence type="predicted"/>
<dbReference type="EMBL" id="NOWC01000021">
    <property type="protein sequence ID" value="OZS73465.1"/>
    <property type="molecule type" value="Genomic_DNA"/>
</dbReference>
<accession>A0A264VQC4</accession>
<protein>
    <submittedName>
        <fullName evidence="1">Uncharacterized protein</fullName>
    </submittedName>
</protein>
<evidence type="ECO:0000313" key="1">
    <source>
        <dbReference type="EMBL" id="OZS73465.1"/>
    </source>
</evidence>
<sequence length="75" mass="8590">MRLHFQWCKDGLTAKRAAKRGRKRVVVLFLLGGSVKEKGKAVRGRTALRMNPFTKLSEWGLSNARGKSHIECQHW</sequence>
<name>A0A264VQC4_PRORE</name>
<evidence type="ECO:0000313" key="2">
    <source>
        <dbReference type="Proteomes" id="UP000216001"/>
    </source>
</evidence>
<organism evidence="1 2">
    <name type="scientific">Providencia rettgeri</name>
    <dbReference type="NCBI Taxonomy" id="587"/>
    <lineage>
        <taxon>Bacteria</taxon>
        <taxon>Pseudomonadati</taxon>
        <taxon>Pseudomonadota</taxon>
        <taxon>Gammaproteobacteria</taxon>
        <taxon>Enterobacterales</taxon>
        <taxon>Morganellaceae</taxon>
        <taxon>Providencia</taxon>
    </lineage>
</organism>
<dbReference type="AlphaFoldDB" id="A0A264VQC4"/>
<gene>
    <name evidence="1" type="ORF">CHI95_16265</name>
</gene>
<dbReference type="Proteomes" id="UP000216001">
    <property type="component" value="Unassembled WGS sequence"/>
</dbReference>